<dbReference type="AlphaFoldDB" id="A0A5U8XKM2"/>
<accession>A0A5U8XKM2</accession>
<sequence length="974" mass="109897">METIQDLSGKVLTVAHNPALMQTLSLNTLRQAVAKPGMTLADPTDPVAFIAEMGVMLSHSTIEGMRQLLPKMYASMATSWEDLYRHMSDRDAVDIFAQPSTTHMLLYVDVDSLRTRAMPLETQGIRRIIIPRDSYVKVAGYTFTLQYAIEIQVLPFDSFEVLWVTEPSNPVKEVDTNALDWMVTTADSGVNLLRIKIPMMQYAISTATDVILPDTGWKRTFPFNNKFFYARAWMRNTATGNKWKELAQTFSKEVYDPSVPTAVMELGSNVLSVKIPEVYINSGQVTGDVRIDVYTTLGPLSIDLSNYPADDFQMYMADLNEETDENYSNPFKSLSVRRVISQATTVGGRNPLTLEEFRARVIDNSIGARKAPISEAQLRSTVDTMYGLSLTKPIDYVTSRTYHLSSPMPDSTLKEVSSPIGTLAAPLYFTWEELEALSTVRFNGNRATILPETIYKSDGTGLYVDPAMTEGQRFMTSRDLVAAANAASYYYTPFHYVVDRNNDALSVRVYHLAKPAIESKRFMSTNSTTELQVVTENYEVVRTEEGYKLRVVTRSSEAYKALADDQCWAQISFTPRGYGSDRAYVNGKLVGYLDDERVFEFELKTNLDVDRNHEMIMTNFNVGENTLLLPMALSVDMSVFYGCSNYFPRDYERATLDTYITPPSRDAIGITHETLELVLGKSLSAYWCKSRPVTDSINYLRYTQDVLATWEYDVYDRNERGVPKYTVDETQDPPIVFQYLHRKGDPVIDELTGKQKVKYKAGELVKDPQGNSIIAEPRKVRFRCEMGVFDARYLFSTTKEVRAYRDKVTDYVVETVTEVLPKIQSELLERTTGYFVPQTTMGYIDARLGDGTVAPIKAENRFSINYYLTASNRQNSDLIKAIREQTRLVITDWLASNQTVSTSDITEALKTALQGSIISAEMEGMGVDKDMRIFTVLSPAARATLGKKLEIEPDGSIGLKDDVVLSYNRHDQTK</sequence>
<gene>
    <name evidence="1" type="ORF">DTU56_09565</name>
</gene>
<protein>
    <recommendedName>
        <fullName evidence="2">Virion structural protein</fullName>
    </recommendedName>
</protein>
<name>A0A5U8XKM2_SALMU</name>
<proteinExistence type="predicted"/>
<organism evidence="1">
    <name type="scientific">Salmonella muenchen</name>
    <dbReference type="NCBI Taxonomy" id="596"/>
    <lineage>
        <taxon>Bacteria</taxon>
        <taxon>Pseudomonadati</taxon>
        <taxon>Pseudomonadota</taxon>
        <taxon>Gammaproteobacteria</taxon>
        <taxon>Enterobacterales</taxon>
        <taxon>Enterobacteriaceae</taxon>
        <taxon>Salmonella</taxon>
    </lineage>
</organism>
<reference evidence="1" key="1">
    <citation type="submission" date="2018-07" db="EMBL/GenBank/DDBJ databases">
        <authorList>
            <person name="Ashton P.M."/>
            <person name="Dallman T."/>
            <person name="Nair S."/>
            <person name="De Pinna E."/>
            <person name="Peters T."/>
            <person name="Grant K."/>
        </authorList>
    </citation>
    <scope>NUCLEOTIDE SEQUENCE</scope>
    <source>
        <strain evidence="1">142535</strain>
    </source>
</reference>
<dbReference type="EMBL" id="AAGUDP010000006">
    <property type="protein sequence ID" value="EBS0563366.1"/>
    <property type="molecule type" value="Genomic_DNA"/>
</dbReference>
<evidence type="ECO:0008006" key="2">
    <source>
        <dbReference type="Google" id="ProtNLM"/>
    </source>
</evidence>
<comment type="caution">
    <text evidence="1">The sequence shown here is derived from an EMBL/GenBank/DDBJ whole genome shotgun (WGS) entry which is preliminary data.</text>
</comment>
<evidence type="ECO:0000313" key="1">
    <source>
        <dbReference type="EMBL" id="EBS0563366.1"/>
    </source>
</evidence>